<feature type="compositionally biased region" description="Basic and acidic residues" evidence="1">
    <location>
        <begin position="438"/>
        <end position="454"/>
    </location>
</feature>
<reference evidence="2 3" key="2">
    <citation type="journal article" date="2017" name="Genome Biol.">
        <title>New reference genome sequences of hot pepper reveal the massive evolution of plant disease-resistance genes by retroduplication.</title>
        <authorList>
            <person name="Kim S."/>
            <person name="Park J."/>
            <person name="Yeom S.I."/>
            <person name="Kim Y.M."/>
            <person name="Seo E."/>
            <person name="Kim K.T."/>
            <person name="Kim M.S."/>
            <person name="Lee J.M."/>
            <person name="Cheong K."/>
            <person name="Shin H.S."/>
            <person name="Kim S.B."/>
            <person name="Han K."/>
            <person name="Lee J."/>
            <person name="Park M."/>
            <person name="Lee H.A."/>
            <person name="Lee H.Y."/>
            <person name="Lee Y."/>
            <person name="Oh S."/>
            <person name="Lee J.H."/>
            <person name="Choi E."/>
            <person name="Choi E."/>
            <person name="Lee S.E."/>
            <person name="Jeon J."/>
            <person name="Kim H."/>
            <person name="Choi G."/>
            <person name="Song H."/>
            <person name="Lee J."/>
            <person name="Lee S.C."/>
            <person name="Kwon J.K."/>
            <person name="Lee H.Y."/>
            <person name="Koo N."/>
            <person name="Hong Y."/>
            <person name="Kim R.W."/>
            <person name="Kang W.H."/>
            <person name="Huh J.H."/>
            <person name="Kang B.C."/>
            <person name="Yang T.J."/>
            <person name="Lee Y.H."/>
            <person name="Bennetzen J.L."/>
            <person name="Choi D."/>
        </authorList>
    </citation>
    <scope>NUCLEOTIDE SEQUENCE [LARGE SCALE GENOMIC DNA]</scope>
    <source>
        <strain evidence="3">cv. CM334</strain>
    </source>
</reference>
<name>A0A2G3AFF5_CAPAN</name>
<comment type="caution">
    <text evidence="2">The sequence shown here is derived from an EMBL/GenBank/DDBJ whole genome shotgun (WGS) entry which is preliminary data.</text>
</comment>
<evidence type="ECO:0000256" key="1">
    <source>
        <dbReference type="SAM" id="MobiDB-lite"/>
    </source>
</evidence>
<keyword evidence="3" id="KW-1185">Reference proteome</keyword>
<sequence length="461" mass="52895">MGEMIDDGIKIDRIVSFAKLKATTQVIQKGSESVGEKKNEKDAFAIVVRQRSWSRKPHHRHIMPNFRSKPNNEMRHKSRDSLTPIGESILEGWRKHLSCKSKVSCKDIFGRGRSWRDMLEVLMGYVGPINGKSFVSLTNLTAFIKDELEIKPIENDTPVARVDKITRLYMMVWCWERMLSLQPGLYESEDDDAALPYATRWIKGAERNIESHHSLIAIRDRIDHMTEVQTVRCNIAYTAPVFQYCIPEHPEWNPEHFDVDLRTRVNQSLVDLLSGYFNDWRDQHRKLARTIHGAVLRDYALWLLRHGRLVVGNPVLKFYYNVNARGRGEGRGRERGCGRPRGRPRNANVHELFNEPSSSTLVVLSEPILDMSGAYSMRLMELPSLPVDGKPRLAVLLSVVPSSYENEFITIDAHMDHPPGPKVPVMRAKKKWKEILPTKTRKDSDGFRPLDALRKPKGCGT</sequence>
<feature type="region of interest" description="Disordered" evidence="1">
    <location>
        <begin position="58"/>
        <end position="79"/>
    </location>
</feature>
<evidence type="ECO:0008006" key="4">
    <source>
        <dbReference type="Google" id="ProtNLM"/>
    </source>
</evidence>
<accession>A0A2G3AFF5</accession>
<gene>
    <name evidence="2" type="ORF">T459_00805</name>
</gene>
<feature type="region of interest" description="Disordered" evidence="1">
    <location>
        <begin position="438"/>
        <end position="461"/>
    </location>
</feature>
<proteinExistence type="predicted"/>
<evidence type="ECO:0000313" key="3">
    <source>
        <dbReference type="Proteomes" id="UP000222542"/>
    </source>
</evidence>
<evidence type="ECO:0000313" key="2">
    <source>
        <dbReference type="EMBL" id="PHT92923.1"/>
    </source>
</evidence>
<protein>
    <recommendedName>
        <fullName evidence="4">Aminotransferase-like plant mobile domain-containing protein</fullName>
    </recommendedName>
</protein>
<dbReference type="EMBL" id="AYRZ02000001">
    <property type="protein sequence ID" value="PHT92923.1"/>
    <property type="molecule type" value="Genomic_DNA"/>
</dbReference>
<dbReference type="Proteomes" id="UP000222542">
    <property type="component" value="Unassembled WGS sequence"/>
</dbReference>
<organism evidence="2 3">
    <name type="scientific">Capsicum annuum</name>
    <name type="common">Capsicum pepper</name>
    <dbReference type="NCBI Taxonomy" id="4072"/>
    <lineage>
        <taxon>Eukaryota</taxon>
        <taxon>Viridiplantae</taxon>
        <taxon>Streptophyta</taxon>
        <taxon>Embryophyta</taxon>
        <taxon>Tracheophyta</taxon>
        <taxon>Spermatophyta</taxon>
        <taxon>Magnoliopsida</taxon>
        <taxon>eudicotyledons</taxon>
        <taxon>Gunneridae</taxon>
        <taxon>Pentapetalae</taxon>
        <taxon>asterids</taxon>
        <taxon>lamiids</taxon>
        <taxon>Solanales</taxon>
        <taxon>Solanaceae</taxon>
        <taxon>Solanoideae</taxon>
        <taxon>Capsiceae</taxon>
        <taxon>Capsicum</taxon>
    </lineage>
</organism>
<dbReference type="Gramene" id="PHT92923">
    <property type="protein sequence ID" value="PHT92923"/>
    <property type="gene ID" value="T459_00805"/>
</dbReference>
<reference evidence="2 3" key="1">
    <citation type="journal article" date="2014" name="Nat. Genet.">
        <title>Genome sequence of the hot pepper provides insights into the evolution of pungency in Capsicum species.</title>
        <authorList>
            <person name="Kim S."/>
            <person name="Park M."/>
            <person name="Yeom S.I."/>
            <person name="Kim Y.M."/>
            <person name="Lee J.M."/>
            <person name="Lee H.A."/>
            <person name="Seo E."/>
            <person name="Choi J."/>
            <person name="Cheong K."/>
            <person name="Kim K.T."/>
            <person name="Jung K."/>
            <person name="Lee G.W."/>
            <person name="Oh S.K."/>
            <person name="Bae C."/>
            <person name="Kim S.B."/>
            <person name="Lee H.Y."/>
            <person name="Kim S.Y."/>
            <person name="Kim M.S."/>
            <person name="Kang B.C."/>
            <person name="Jo Y.D."/>
            <person name="Yang H.B."/>
            <person name="Jeong H.J."/>
            <person name="Kang W.H."/>
            <person name="Kwon J.K."/>
            <person name="Shin C."/>
            <person name="Lim J.Y."/>
            <person name="Park J.H."/>
            <person name="Huh J.H."/>
            <person name="Kim J.S."/>
            <person name="Kim B.D."/>
            <person name="Cohen O."/>
            <person name="Paran I."/>
            <person name="Suh M.C."/>
            <person name="Lee S.B."/>
            <person name="Kim Y.K."/>
            <person name="Shin Y."/>
            <person name="Noh S.J."/>
            <person name="Park J."/>
            <person name="Seo Y.S."/>
            <person name="Kwon S.Y."/>
            <person name="Kim H.A."/>
            <person name="Park J.M."/>
            <person name="Kim H.J."/>
            <person name="Choi S.B."/>
            <person name="Bosland P.W."/>
            <person name="Reeves G."/>
            <person name="Jo S.H."/>
            <person name="Lee B.W."/>
            <person name="Cho H.T."/>
            <person name="Choi H.S."/>
            <person name="Lee M.S."/>
            <person name="Yu Y."/>
            <person name="Do Choi Y."/>
            <person name="Park B.S."/>
            <person name="van Deynze A."/>
            <person name="Ashrafi H."/>
            <person name="Hill T."/>
            <person name="Kim W.T."/>
            <person name="Pai H.S."/>
            <person name="Ahn H.K."/>
            <person name="Yeam I."/>
            <person name="Giovannoni J.J."/>
            <person name="Rose J.K."/>
            <person name="Sorensen I."/>
            <person name="Lee S.J."/>
            <person name="Kim R.W."/>
            <person name="Choi I.Y."/>
            <person name="Choi B.S."/>
            <person name="Lim J.S."/>
            <person name="Lee Y.H."/>
            <person name="Choi D."/>
        </authorList>
    </citation>
    <scope>NUCLEOTIDE SEQUENCE [LARGE SCALE GENOMIC DNA]</scope>
    <source>
        <strain evidence="3">cv. CM334</strain>
    </source>
</reference>
<dbReference type="AlphaFoldDB" id="A0A2G3AFF5"/>